<keyword evidence="8" id="KW-0998">Cell outer membrane</keyword>
<evidence type="ECO:0000256" key="1">
    <source>
        <dbReference type="ARBA" id="ARBA00004571"/>
    </source>
</evidence>
<dbReference type="InterPro" id="IPR012910">
    <property type="entry name" value="Plug_dom"/>
</dbReference>
<evidence type="ECO:0000256" key="6">
    <source>
        <dbReference type="ARBA" id="ARBA00023077"/>
    </source>
</evidence>
<accession>A0A3B1CQC9</accession>
<dbReference type="Pfam" id="PF07715">
    <property type="entry name" value="Plug"/>
    <property type="match status" value="1"/>
</dbReference>
<keyword evidence="7" id="KW-0472">Membrane</keyword>
<keyword evidence="6" id="KW-0798">TonB box</keyword>
<protein>
    <submittedName>
        <fullName evidence="11">Outer membrane vitamin B12 receptor BtuB</fullName>
    </submittedName>
</protein>
<evidence type="ECO:0000256" key="4">
    <source>
        <dbReference type="ARBA" id="ARBA00022729"/>
    </source>
</evidence>
<dbReference type="InterPro" id="IPR039426">
    <property type="entry name" value="TonB-dep_rcpt-like"/>
</dbReference>
<comment type="subcellular location">
    <subcellularLocation>
        <location evidence="1">Cell outer membrane</location>
        <topology evidence="1">Multi-pass membrane protein</topology>
    </subcellularLocation>
</comment>
<dbReference type="PANTHER" id="PTHR30069">
    <property type="entry name" value="TONB-DEPENDENT OUTER MEMBRANE RECEPTOR"/>
    <property type="match status" value="1"/>
</dbReference>
<evidence type="ECO:0000256" key="5">
    <source>
        <dbReference type="ARBA" id="ARBA00023065"/>
    </source>
</evidence>
<evidence type="ECO:0000256" key="7">
    <source>
        <dbReference type="ARBA" id="ARBA00023136"/>
    </source>
</evidence>
<dbReference type="InterPro" id="IPR000531">
    <property type="entry name" value="Beta-barrel_TonB"/>
</dbReference>
<reference evidence="11" key="1">
    <citation type="submission" date="2018-06" db="EMBL/GenBank/DDBJ databases">
        <authorList>
            <person name="Zhirakovskaya E."/>
        </authorList>
    </citation>
    <scope>NUCLEOTIDE SEQUENCE</scope>
</reference>
<keyword evidence="2" id="KW-0813">Transport</keyword>
<dbReference type="Gene3D" id="2.40.170.20">
    <property type="entry name" value="TonB-dependent receptor, beta-barrel domain"/>
    <property type="match status" value="1"/>
</dbReference>
<evidence type="ECO:0000256" key="3">
    <source>
        <dbReference type="ARBA" id="ARBA00022692"/>
    </source>
</evidence>
<keyword evidence="5" id="KW-0406">Ion transport</keyword>
<dbReference type="SUPFAM" id="SSF56935">
    <property type="entry name" value="Porins"/>
    <property type="match status" value="1"/>
</dbReference>
<dbReference type="CDD" id="cd01347">
    <property type="entry name" value="ligand_gated_channel"/>
    <property type="match status" value="1"/>
</dbReference>
<dbReference type="GO" id="GO:0009279">
    <property type="term" value="C:cell outer membrane"/>
    <property type="evidence" value="ECO:0007669"/>
    <property type="project" value="UniProtKB-SubCell"/>
</dbReference>
<organism evidence="11">
    <name type="scientific">hydrothermal vent metagenome</name>
    <dbReference type="NCBI Taxonomy" id="652676"/>
    <lineage>
        <taxon>unclassified sequences</taxon>
        <taxon>metagenomes</taxon>
        <taxon>ecological metagenomes</taxon>
    </lineage>
</organism>
<dbReference type="AlphaFoldDB" id="A0A3B1CQC9"/>
<dbReference type="GO" id="GO:0006811">
    <property type="term" value="P:monoatomic ion transport"/>
    <property type="evidence" value="ECO:0007669"/>
    <property type="project" value="UniProtKB-KW"/>
</dbReference>
<sequence>MQRLFLLVLSFICLSLVFLEITPLHAADDSVDLKPVSVTRTRMSDTPSPVTVITEKDFKEKQYTKVQDLLRAELGIEVVQSGPLGTATSVFMRGAGSSSTLVLVDGIQVNSNTLGSFNFADISVDNIERIEILRGSQSTLWGSDAVGGVINIITKRGKGKPTHSISFEGGSFGTFKESINSSGDLGFMDYSVSVSRTDSAGFSAANKNRGNTENDGYENTTVSTRLGRNFLDDGRVDFIGRFTKAINEFDSFGFVDGKPFSKSDAYYLALPIQKTMMDRWDLKINPTLAYEFLRTLDPGGFTKKSHILNRTHGVDVQNIVEINKYFSTTFGYEYESRNGVNEESNLRDTIINNGFYVETQCQCGENLLLTAGFRHDINSVFEDPTTYKFSGAYRIHKTGTRIRGAYATGFRAPTLNELFFPNFGTATLKPEESKSWEVGLDQNLMDDKVIITVTYFETDFENLIETVDLGGFVFRAQNVAKATIKGVETSINIDLPQNFRVSTNYTWLKARDDDGEPLQRRAEHNFSVNLNHTWREKLNTLVGVRVRSDTRSNSTGTRITSAFTTVRAALSYQVNKNLKLTARGENLFDENYEENFGFGTAGVSGYGGFTWTFN</sequence>
<name>A0A3B1CQC9_9ZZZZ</name>
<dbReference type="Pfam" id="PF00593">
    <property type="entry name" value="TonB_dep_Rec_b-barrel"/>
    <property type="match status" value="1"/>
</dbReference>
<dbReference type="PANTHER" id="PTHR30069:SF53">
    <property type="entry name" value="COLICIN I RECEPTOR-RELATED"/>
    <property type="match status" value="1"/>
</dbReference>
<keyword evidence="11" id="KW-0675">Receptor</keyword>
<evidence type="ECO:0000313" key="11">
    <source>
        <dbReference type="EMBL" id="VAX30522.1"/>
    </source>
</evidence>
<feature type="domain" description="TonB-dependent receptor-like beta-barrel" evidence="9">
    <location>
        <begin position="185"/>
        <end position="587"/>
    </location>
</feature>
<dbReference type="PROSITE" id="PS52016">
    <property type="entry name" value="TONB_DEPENDENT_REC_3"/>
    <property type="match status" value="1"/>
</dbReference>
<proteinExistence type="predicted"/>
<dbReference type="InterPro" id="IPR037066">
    <property type="entry name" value="Plug_dom_sf"/>
</dbReference>
<keyword evidence="4" id="KW-0732">Signal</keyword>
<dbReference type="InterPro" id="IPR036942">
    <property type="entry name" value="Beta-barrel_TonB_sf"/>
</dbReference>
<dbReference type="Gene3D" id="2.170.130.10">
    <property type="entry name" value="TonB-dependent receptor, plug domain"/>
    <property type="match status" value="1"/>
</dbReference>
<evidence type="ECO:0000259" key="10">
    <source>
        <dbReference type="Pfam" id="PF07715"/>
    </source>
</evidence>
<dbReference type="GO" id="GO:0015889">
    <property type="term" value="P:cobalamin transport"/>
    <property type="evidence" value="ECO:0007669"/>
    <property type="project" value="TreeGrafter"/>
</dbReference>
<feature type="domain" description="TonB-dependent receptor plug" evidence="10">
    <location>
        <begin position="44"/>
        <end position="149"/>
    </location>
</feature>
<evidence type="ECO:0000259" key="9">
    <source>
        <dbReference type="Pfam" id="PF00593"/>
    </source>
</evidence>
<evidence type="ECO:0000256" key="8">
    <source>
        <dbReference type="ARBA" id="ARBA00023237"/>
    </source>
</evidence>
<gene>
    <name evidence="11" type="ORF">MNBD_NITROSPINAE05-1372</name>
</gene>
<keyword evidence="3" id="KW-0812">Transmembrane</keyword>
<evidence type="ECO:0000256" key="2">
    <source>
        <dbReference type="ARBA" id="ARBA00022448"/>
    </source>
</evidence>
<dbReference type="EMBL" id="UOGG01000114">
    <property type="protein sequence ID" value="VAX30522.1"/>
    <property type="molecule type" value="Genomic_DNA"/>
</dbReference>